<comment type="caution">
    <text evidence="2">The sequence shown here is derived from an EMBL/GenBank/DDBJ whole genome shotgun (WGS) entry which is preliminary data.</text>
</comment>
<evidence type="ECO:0000256" key="1">
    <source>
        <dbReference type="RuleBase" id="RU364089"/>
    </source>
</evidence>
<name>A0A9D1GFB8_9BACT</name>
<organism evidence="2 3">
    <name type="scientific">Candidatus Caccoplasma intestinavium</name>
    <dbReference type="NCBI Taxonomy" id="2840716"/>
    <lineage>
        <taxon>Bacteria</taxon>
        <taxon>Pseudomonadati</taxon>
        <taxon>Bacteroidota</taxon>
        <taxon>Bacteroidia</taxon>
        <taxon>Bacteroidales</taxon>
        <taxon>Bacteroidaceae</taxon>
        <taxon>Bacteroidaceae incertae sedis</taxon>
        <taxon>Candidatus Caccoplasma</taxon>
    </lineage>
</organism>
<dbReference type="GO" id="GO:0016805">
    <property type="term" value="F:dipeptidase activity"/>
    <property type="evidence" value="ECO:0007669"/>
    <property type="project" value="UniProtKB-KW"/>
</dbReference>
<accession>A0A9D1GFB8</accession>
<dbReference type="Gene3D" id="3.60.60.10">
    <property type="entry name" value="Penicillin V Acylase, Chain A"/>
    <property type="match status" value="1"/>
</dbReference>
<gene>
    <name evidence="2" type="ORF">IAD06_07315</name>
</gene>
<evidence type="ECO:0000313" key="3">
    <source>
        <dbReference type="Proteomes" id="UP000886722"/>
    </source>
</evidence>
<dbReference type="EC" id="3.4.-.-" evidence="1"/>
<protein>
    <recommendedName>
        <fullName evidence="1">Dipeptidase</fullName>
        <ecNumber evidence="1">3.4.-.-</ecNumber>
    </recommendedName>
</protein>
<reference evidence="2" key="1">
    <citation type="submission" date="2020-10" db="EMBL/GenBank/DDBJ databases">
        <authorList>
            <person name="Gilroy R."/>
        </authorList>
    </citation>
    <scope>NUCLEOTIDE SEQUENCE</scope>
    <source>
        <strain evidence="2">21143</strain>
    </source>
</reference>
<dbReference type="EMBL" id="DVKT01000056">
    <property type="protein sequence ID" value="HIT39831.1"/>
    <property type="molecule type" value="Genomic_DNA"/>
</dbReference>
<dbReference type="GO" id="GO:0070004">
    <property type="term" value="F:cysteine-type exopeptidase activity"/>
    <property type="evidence" value="ECO:0007669"/>
    <property type="project" value="InterPro"/>
</dbReference>
<dbReference type="AlphaFoldDB" id="A0A9D1GFB8"/>
<evidence type="ECO:0000313" key="2">
    <source>
        <dbReference type="EMBL" id="HIT39831.1"/>
    </source>
</evidence>
<sequence>ELIDTTGIIDYGSLMQLALQRARTAREAITVMTDLVKKYGYYSSGESFSIADPEEVWILEMIGKGSASKGAVWVAVRIPDDCIAAHANHSRIHRFPLDDPENCLYSPDVISFAREQKYFDGLNRDFSFSAAYAPAGFEELRACEARVWSFYNRYDSTMVSYLPYIYGESSTPLPLYIKPDRKLSVQDMKDAMRDHFEGTPFDMTQDAGAGPFKAPYRFRPMTFEVDSQEYINERAIATQQTGFSLVAQQREWLPAALGGVLWFGVDDANTSVYVPIYVGALTEVPLCFREGNGSLYKVSWTSAFWVYNWVANMAYARYDQMIEDIRPLQRQIETAFNEQQPKLEQGVLEIFYDQPEKALAVLDKYSREAADSSTVRWRELGEYLLVKYLDGNRKREKDGQFMYNAYGIPEYPEFPGYSEEFYRTIVEDAGDRLKVSF</sequence>
<keyword evidence="1" id="KW-0645">Protease</keyword>
<proteinExistence type="inferred from homology"/>
<comment type="similarity">
    <text evidence="1">Belongs to the peptidase C69 family.</text>
</comment>
<dbReference type="PANTHER" id="PTHR12994:SF17">
    <property type="entry name" value="LD30995P"/>
    <property type="match status" value="1"/>
</dbReference>
<feature type="non-terminal residue" evidence="2">
    <location>
        <position position="1"/>
    </location>
</feature>
<keyword evidence="1" id="KW-0224">Dipeptidase</keyword>
<keyword evidence="1" id="KW-0378">Hydrolase</keyword>
<dbReference type="GO" id="GO:0006508">
    <property type="term" value="P:proteolysis"/>
    <property type="evidence" value="ECO:0007669"/>
    <property type="project" value="UniProtKB-KW"/>
</dbReference>
<dbReference type="PANTHER" id="PTHR12994">
    <property type="entry name" value="SECERNIN"/>
    <property type="match status" value="1"/>
</dbReference>
<reference evidence="2" key="2">
    <citation type="journal article" date="2021" name="PeerJ">
        <title>Extensive microbial diversity within the chicken gut microbiome revealed by metagenomics and culture.</title>
        <authorList>
            <person name="Gilroy R."/>
            <person name="Ravi A."/>
            <person name="Getino M."/>
            <person name="Pursley I."/>
            <person name="Horton D.L."/>
            <person name="Alikhan N.F."/>
            <person name="Baker D."/>
            <person name="Gharbi K."/>
            <person name="Hall N."/>
            <person name="Watson M."/>
            <person name="Adriaenssens E.M."/>
            <person name="Foster-Nyarko E."/>
            <person name="Jarju S."/>
            <person name="Secka A."/>
            <person name="Antonio M."/>
            <person name="Oren A."/>
            <person name="Chaudhuri R.R."/>
            <person name="La Ragione R."/>
            <person name="Hildebrand F."/>
            <person name="Pallen M.J."/>
        </authorList>
    </citation>
    <scope>NUCLEOTIDE SEQUENCE</scope>
    <source>
        <strain evidence="2">21143</strain>
    </source>
</reference>
<dbReference type="Pfam" id="PF03577">
    <property type="entry name" value="Peptidase_C69"/>
    <property type="match status" value="1"/>
</dbReference>
<comment type="catalytic activity">
    <reaction evidence="1">
        <text>an L-aminoacyl-L-amino acid + H2O = 2 an L-alpha-amino acid</text>
        <dbReference type="Rhea" id="RHEA:48940"/>
        <dbReference type="ChEBI" id="CHEBI:15377"/>
        <dbReference type="ChEBI" id="CHEBI:59869"/>
        <dbReference type="ChEBI" id="CHEBI:77460"/>
    </reaction>
</comment>
<dbReference type="InterPro" id="IPR005322">
    <property type="entry name" value="Peptidase_C69"/>
</dbReference>
<dbReference type="Proteomes" id="UP000886722">
    <property type="component" value="Unassembled WGS sequence"/>
</dbReference>